<dbReference type="EMBL" id="JAEDAJ010000002">
    <property type="protein sequence ID" value="MBK0330881.1"/>
    <property type="molecule type" value="Genomic_DNA"/>
</dbReference>
<dbReference type="SUPFAM" id="SSF46785">
    <property type="entry name" value="Winged helix' DNA-binding domain"/>
    <property type="match status" value="1"/>
</dbReference>
<dbReference type="RefSeq" id="WP_200501527.1">
    <property type="nucleotide sequence ID" value="NZ_JAEDAJ010000002.1"/>
</dbReference>
<dbReference type="PANTHER" id="PTHR18964">
    <property type="entry name" value="ROK (REPRESSOR, ORF, KINASE) FAMILY"/>
    <property type="match status" value="1"/>
</dbReference>
<protein>
    <submittedName>
        <fullName evidence="2">ROK family transcriptional regulator</fullName>
    </submittedName>
</protein>
<dbReference type="InterPro" id="IPR036388">
    <property type="entry name" value="WH-like_DNA-bd_sf"/>
</dbReference>
<dbReference type="Gene3D" id="1.10.10.10">
    <property type="entry name" value="Winged helix-like DNA-binding domain superfamily/Winged helix DNA-binding domain"/>
    <property type="match status" value="1"/>
</dbReference>
<comment type="caution">
    <text evidence="2">The sequence shown here is derived from an EMBL/GenBank/DDBJ whole genome shotgun (WGS) entry which is preliminary data.</text>
</comment>
<keyword evidence="3" id="KW-1185">Reference proteome</keyword>
<dbReference type="Pfam" id="PF13412">
    <property type="entry name" value="HTH_24"/>
    <property type="match status" value="1"/>
</dbReference>
<evidence type="ECO:0000313" key="3">
    <source>
        <dbReference type="Proteomes" id="UP000612352"/>
    </source>
</evidence>
<dbReference type="Gene3D" id="3.30.420.40">
    <property type="match status" value="2"/>
</dbReference>
<dbReference type="Pfam" id="PF00480">
    <property type="entry name" value="ROK"/>
    <property type="match status" value="1"/>
</dbReference>
<sequence>MAATAARNRRRRVELPGPLSGRHDGLVLTLLRDRGPLSRSEIAEISGLSPTTVTKAVAPLVTAGYVEEGAAPGGARIGRPAVALHLRSETLAVCGIQIGVGTAQAAIVDGLGRVVEQTVFTFDDGLPQDEALRSIARRVDEDLLGAHDPVAVGVAAPGVVEPDGRTNSLSLNLGWSDAPVADIVEAELGLPVIAEHNVSAMALAESRFGARASSLAFVYVKTGVGLGLVLRGEPFLGGRHGVSELGHVHVSDTGEPCTCGSTGCLEAVVAEPALTRALAAIPGSEGENPLRRMEEHAPQDPAVAELLRRTVDDLSIGLAAAVNLLGPELVVVGGILDGASDELLERLDLATRARVFPLLRETLLLARPTFGSASGVVGAAAVALERFVYSVRG</sequence>
<dbReference type="SUPFAM" id="SSF53067">
    <property type="entry name" value="Actin-like ATPase domain"/>
    <property type="match status" value="1"/>
</dbReference>
<accession>A0ABS1B8D0</accession>
<organism evidence="2 3">
    <name type="scientific">Brachybacterium halotolerans</name>
    <dbReference type="NCBI Taxonomy" id="2795215"/>
    <lineage>
        <taxon>Bacteria</taxon>
        <taxon>Bacillati</taxon>
        <taxon>Actinomycetota</taxon>
        <taxon>Actinomycetes</taxon>
        <taxon>Micrococcales</taxon>
        <taxon>Dermabacteraceae</taxon>
        <taxon>Brachybacterium</taxon>
    </lineage>
</organism>
<evidence type="ECO:0000256" key="1">
    <source>
        <dbReference type="ARBA" id="ARBA00006479"/>
    </source>
</evidence>
<reference evidence="2 3" key="1">
    <citation type="submission" date="2020-12" db="EMBL/GenBank/DDBJ databases">
        <title>Brachybacterium sp. MASK1Z-5, whole genome shotgun sequence.</title>
        <authorList>
            <person name="Tuo L."/>
        </authorList>
    </citation>
    <scope>NUCLEOTIDE SEQUENCE [LARGE SCALE GENOMIC DNA]</scope>
    <source>
        <strain evidence="2 3">MASK1Z-5</strain>
    </source>
</reference>
<evidence type="ECO:0000313" key="2">
    <source>
        <dbReference type="EMBL" id="MBK0330881.1"/>
    </source>
</evidence>
<dbReference type="CDD" id="cd00090">
    <property type="entry name" value="HTH_ARSR"/>
    <property type="match status" value="1"/>
</dbReference>
<name>A0ABS1B8D0_9MICO</name>
<dbReference type="InterPro" id="IPR011991">
    <property type="entry name" value="ArsR-like_HTH"/>
</dbReference>
<proteinExistence type="inferred from homology"/>
<dbReference type="InterPro" id="IPR000600">
    <property type="entry name" value="ROK"/>
</dbReference>
<comment type="similarity">
    <text evidence="1">Belongs to the ROK (NagC/XylR) family.</text>
</comment>
<dbReference type="Proteomes" id="UP000612352">
    <property type="component" value="Unassembled WGS sequence"/>
</dbReference>
<dbReference type="PANTHER" id="PTHR18964:SF149">
    <property type="entry name" value="BIFUNCTIONAL UDP-N-ACETYLGLUCOSAMINE 2-EPIMERASE_N-ACETYLMANNOSAMINE KINASE"/>
    <property type="match status" value="1"/>
</dbReference>
<gene>
    <name evidence="2" type="ORF">I8D64_05635</name>
</gene>
<dbReference type="InterPro" id="IPR036390">
    <property type="entry name" value="WH_DNA-bd_sf"/>
</dbReference>
<dbReference type="InterPro" id="IPR043129">
    <property type="entry name" value="ATPase_NBD"/>
</dbReference>